<organism evidence="5 6">
    <name type="scientific">Azospirillum lipoferum</name>
    <dbReference type="NCBI Taxonomy" id="193"/>
    <lineage>
        <taxon>Bacteria</taxon>
        <taxon>Pseudomonadati</taxon>
        <taxon>Pseudomonadota</taxon>
        <taxon>Alphaproteobacteria</taxon>
        <taxon>Rhodospirillales</taxon>
        <taxon>Azospirillaceae</taxon>
        <taxon>Azospirillum</taxon>
    </lineage>
</organism>
<evidence type="ECO:0000256" key="2">
    <source>
        <dbReference type="ARBA" id="ARBA00023125"/>
    </source>
</evidence>
<dbReference type="InterPro" id="IPR014710">
    <property type="entry name" value="RmlC-like_jellyroll"/>
</dbReference>
<comment type="caution">
    <text evidence="5">The sequence shown here is derived from an EMBL/GenBank/DDBJ whole genome shotgun (WGS) entry which is preliminary data.</text>
</comment>
<keyword evidence="1" id="KW-0805">Transcription regulation</keyword>
<dbReference type="Pfam" id="PF07883">
    <property type="entry name" value="Cupin_2"/>
    <property type="match status" value="1"/>
</dbReference>
<dbReference type="GO" id="GO:0043565">
    <property type="term" value="F:sequence-specific DNA binding"/>
    <property type="evidence" value="ECO:0007669"/>
    <property type="project" value="InterPro"/>
</dbReference>
<dbReference type="GO" id="GO:0003700">
    <property type="term" value="F:DNA-binding transcription factor activity"/>
    <property type="evidence" value="ECO:0007669"/>
    <property type="project" value="InterPro"/>
</dbReference>
<gene>
    <name evidence="5" type="ORF">FZ942_10975</name>
</gene>
<dbReference type="SUPFAM" id="SSF46689">
    <property type="entry name" value="Homeodomain-like"/>
    <property type="match status" value="1"/>
</dbReference>
<name>A0A5A9GQC7_AZOLI</name>
<dbReference type="InterPro" id="IPR011051">
    <property type="entry name" value="RmlC_Cupin_sf"/>
</dbReference>
<sequence length="271" mass="29985">MRESPGRTRGTGRSGRITDAGWFVMVASFQFPKGMDIGMGTGANGVWQYWRPFSSDIVELGVVCGQDVSLPVHFHEEDQLTFVLSGRRRFLMKDSLFDVAPGQGVRIPAGTPHRSLSESMDILCINIYTAPGVYDAAGLFAGMSLLLRQGSIDWLDLAAIIEDHRCDGGMPRERTEARNGSWETVSEGARLAGMSREGFSRRFRKQFGIPPQIFRLSERLNEARHLLRVGQPVAAVAAETGFSDQSHLGRCFRRAFGVTPGHYRRSVSHAP</sequence>
<dbReference type="Gene3D" id="1.10.10.60">
    <property type="entry name" value="Homeodomain-like"/>
    <property type="match status" value="2"/>
</dbReference>
<dbReference type="SMART" id="SM00342">
    <property type="entry name" value="HTH_ARAC"/>
    <property type="match status" value="1"/>
</dbReference>
<evidence type="ECO:0000313" key="5">
    <source>
        <dbReference type="EMBL" id="KAA0596618.1"/>
    </source>
</evidence>
<evidence type="ECO:0000313" key="6">
    <source>
        <dbReference type="Proteomes" id="UP000324927"/>
    </source>
</evidence>
<dbReference type="PROSITE" id="PS00041">
    <property type="entry name" value="HTH_ARAC_FAMILY_1"/>
    <property type="match status" value="1"/>
</dbReference>
<dbReference type="OrthoDB" id="9809338at2"/>
<dbReference type="Pfam" id="PF12833">
    <property type="entry name" value="HTH_18"/>
    <property type="match status" value="1"/>
</dbReference>
<feature type="domain" description="HTH araC/xylS-type" evidence="4">
    <location>
        <begin position="184"/>
        <end position="266"/>
    </location>
</feature>
<dbReference type="Proteomes" id="UP000324927">
    <property type="component" value="Unassembled WGS sequence"/>
</dbReference>
<keyword evidence="6" id="KW-1185">Reference proteome</keyword>
<dbReference type="PROSITE" id="PS01124">
    <property type="entry name" value="HTH_ARAC_FAMILY_2"/>
    <property type="match status" value="1"/>
</dbReference>
<protein>
    <submittedName>
        <fullName evidence="5">AraC family transcriptional regulator</fullName>
    </submittedName>
</protein>
<dbReference type="EMBL" id="VTTN01000003">
    <property type="protein sequence ID" value="KAA0596618.1"/>
    <property type="molecule type" value="Genomic_DNA"/>
</dbReference>
<dbReference type="InterPro" id="IPR009057">
    <property type="entry name" value="Homeodomain-like_sf"/>
</dbReference>
<reference evidence="5 6" key="1">
    <citation type="submission" date="2019-08" db="EMBL/GenBank/DDBJ databases">
        <authorList>
            <person name="Grouzdev D."/>
            <person name="Tikhonova E."/>
            <person name="Kravchenko I."/>
        </authorList>
    </citation>
    <scope>NUCLEOTIDE SEQUENCE [LARGE SCALE GENOMIC DNA]</scope>
    <source>
        <strain evidence="5 6">59b</strain>
    </source>
</reference>
<dbReference type="AlphaFoldDB" id="A0A5A9GQC7"/>
<dbReference type="InterPro" id="IPR018060">
    <property type="entry name" value="HTH_AraC"/>
</dbReference>
<evidence type="ECO:0000256" key="3">
    <source>
        <dbReference type="ARBA" id="ARBA00023163"/>
    </source>
</evidence>
<evidence type="ECO:0000256" key="1">
    <source>
        <dbReference type="ARBA" id="ARBA00023015"/>
    </source>
</evidence>
<dbReference type="InterPro" id="IPR050204">
    <property type="entry name" value="AraC_XylS_family_regulators"/>
</dbReference>
<dbReference type="InterPro" id="IPR018062">
    <property type="entry name" value="HTH_AraC-typ_CS"/>
</dbReference>
<keyword evidence="3" id="KW-0804">Transcription</keyword>
<dbReference type="PANTHER" id="PTHR46796">
    <property type="entry name" value="HTH-TYPE TRANSCRIPTIONAL ACTIVATOR RHAS-RELATED"/>
    <property type="match status" value="1"/>
</dbReference>
<dbReference type="InterPro" id="IPR013096">
    <property type="entry name" value="Cupin_2"/>
</dbReference>
<evidence type="ECO:0000259" key="4">
    <source>
        <dbReference type="PROSITE" id="PS01124"/>
    </source>
</evidence>
<dbReference type="SUPFAM" id="SSF51182">
    <property type="entry name" value="RmlC-like cupins"/>
    <property type="match status" value="1"/>
</dbReference>
<proteinExistence type="predicted"/>
<dbReference type="Gene3D" id="2.60.120.10">
    <property type="entry name" value="Jelly Rolls"/>
    <property type="match status" value="1"/>
</dbReference>
<keyword evidence="2" id="KW-0238">DNA-binding</keyword>
<accession>A0A5A9GQC7</accession>